<sequence>MRVRENWSCISCILVFWAAKLLKFFLSLRAEHQKTQETTTMDKQFDGEFETYWRAHEAQLLRCAPLQLREERENNGKMNTAGDWLLFVLPVAATVGFMNAGWLHNEMVNLLAGLGVGAAAFVLTMFVKPYVTGKRSIVDINADIKRHFYRVYQEQGIEGLEQMVGRG</sequence>
<keyword evidence="1" id="KW-0472">Membrane</keyword>
<evidence type="ECO:0000256" key="1">
    <source>
        <dbReference type="SAM" id="Phobius"/>
    </source>
</evidence>
<keyword evidence="1" id="KW-1133">Transmembrane helix</keyword>
<dbReference type="AlphaFoldDB" id="F9D6U3"/>
<dbReference type="Proteomes" id="UP000007820">
    <property type="component" value="Unassembled WGS sequence"/>
</dbReference>
<protein>
    <submittedName>
        <fullName evidence="2">Uncharacterized protein</fullName>
    </submittedName>
</protein>
<gene>
    <name evidence="2" type="ORF">HMPREF9136_2571</name>
</gene>
<name>F9D6U3_PREDD</name>
<proteinExistence type="predicted"/>
<keyword evidence="1" id="KW-0812">Transmembrane</keyword>
<comment type="caution">
    <text evidence="2">The sequence shown here is derived from an EMBL/GenBank/DDBJ whole genome shotgun (WGS) entry which is preliminary data.</text>
</comment>
<evidence type="ECO:0000313" key="2">
    <source>
        <dbReference type="EMBL" id="EGQ12010.1"/>
    </source>
</evidence>
<dbReference type="EMBL" id="AFPW01000047">
    <property type="protein sequence ID" value="EGQ12010.1"/>
    <property type="molecule type" value="Genomic_DNA"/>
</dbReference>
<accession>F9D6U3</accession>
<reference evidence="2 3" key="1">
    <citation type="submission" date="2011-04" db="EMBL/GenBank/DDBJ databases">
        <authorList>
            <person name="Muzny D."/>
            <person name="Qin X."/>
            <person name="Deng J."/>
            <person name="Jiang H."/>
            <person name="Liu Y."/>
            <person name="Qu J."/>
            <person name="Song X.-Z."/>
            <person name="Zhang L."/>
            <person name="Thornton R."/>
            <person name="Coyle M."/>
            <person name="Francisco L."/>
            <person name="Jackson L."/>
            <person name="Javaid M."/>
            <person name="Korchina V."/>
            <person name="Kovar C."/>
            <person name="Mata R."/>
            <person name="Mathew T."/>
            <person name="Ngo R."/>
            <person name="Nguyen L."/>
            <person name="Nguyen N."/>
            <person name="Okwuonu G."/>
            <person name="Ongeri F."/>
            <person name="Pham C."/>
            <person name="Simmons D."/>
            <person name="Wilczek-Boney K."/>
            <person name="Hale W."/>
            <person name="Jakkamsetti A."/>
            <person name="Pham P."/>
            <person name="Ruth R."/>
            <person name="San Lucas F."/>
            <person name="Warren J."/>
            <person name="Zhang J."/>
            <person name="Zhao Z."/>
            <person name="Zhou C."/>
            <person name="Zhu D."/>
            <person name="Lee S."/>
            <person name="Bess C."/>
            <person name="Blankenburg K."/>
            <person name="Forbes L."/>
            <person name="Fu Q."/>
            <person name="Gubbala S."/>
            <person name="Hirani K."/>
            <person name="Jayaseelan J.C."/>
            <person name="Lara F."/>
            <person name="Munidasa M."/>
            <person name="Palculict T."/>
            <person name="Patil S."/>
            <person name="Pu L.-L."/>
            <person name="Saada N."/>
            <person name="Tang L."/>
            <person name="Weissenberger G."/>
            <person name="Zhu Y."/>
            <person name="Hemphill L."/>
            <person name="Shang Y."/>
            <person name="Youmans B."/>
            <person name="Ayvaz T."/>
            <person name="Ross M."/>
            <person name="Santibanez J."/>
            <person name="Aqrawi P."/>
            <person name="Gross S."/>
            <person name="Joshi V."/>
            <person name="Fowler G."/>
            <person name="Nazareth L."/>
            <person name="Reid J."/>
            <person name="Worley K."/>
            <person name="Petrosino J."/>
            <person name="Highlander S."/>
            <person name="Gibbs R."/>
        </authorList>
    </citation>
    <scope>NUCLEOTIDE SEQUENCE [LARGE SCALE GENOMIC DNA]</scope>
    <source>
        <strain evidence="2 3">DSM 3688</strain>
    </source>
</reference>
<feature type="transmembrane region" description="Helical" evidence="1">
    <location>
        <begin position="108"/>
        <end position="127"/>
    </location>
</feature>
<organism evidence="2 3">
    <name type="scientific">Prevotella dentalis (strain ATCC 49559 / DSM 3688 / JCM 13448 / NCTC 12043 / ES 2772)</name>
    <name type="common">Mitsuokella dentalis</name>
    <dbReference type="NCBI Taxonomy" id="908937"/>
    <lineage>
        <taxon>Bacteria</taxon>
        <taxon>Pseudomonadati</taxon>
        <taxon>Bacteroidota</taxon>
        <taxon>Bacteroidia</taxon>
        <taxon>Bacteroidales</taxon>
        <taxon>Prevotellaceae</taxon>
        <taxon>Prevotella</taxon>
    </lineage>
</organism>
<feature type="transmembrane region" description="Helical" evidence="1">
    <location>
        <begin position="84"/>
        <end position="102"/>
    </location>
</feature>
<evidence type="ECO:0000313" key="3">
    <source>
        <dbReference type="Proteomes" id="UP000007820"/>
    </source>
</evidence>